<dbReference type="SMART" id="SM00399">
    <property type="entry name" value="ZnF_C4"/>
    <property type="match status" value="1"/>
</dbReference>
<dbReference type="Pfam" id="PF00105">
    <property type="entry name" value="zf-C4"/>
    <property type="match status" value="1"/>
</dbReference>
<reference evidence="14" key="1">
    <citation type="submission" date="2021-04" db="EMBL/GenBank/DDBJ databases">
        <authorList>
            <consortium name="Wellcome Sanger Institute Data Sharing"/>
        </authorList>
    </citation>
    <scope>NUCLEOTIDE SEQUENCE [LARGE SCALE GENOMIC DNA]</scope>
</reference>
<dbReference type="GO" id="GO:0008270">
    <property type="term" value="F:zinc ion binding"/>
    <property type="evidence" value="ECO:0007669"/>
    <property type="project" value="UniProtKB-KW"/>
</dbReference>
<proteinExistence type="inferred from homology"/>
<evidence type="ECO:0000256" key="9">
    <source>
        <dbReference type="ARBA" id="ARBA00023170"/>
    </source>
</evidence>
<evidence type="ECO:0000259" key="12">
    <source>
        <dbReference type="PROSITE" id="PS51030"/>
    </source>
</evidence>
<keyword evidence="6 11" id="KW-0805">Transcription regulation</keyword>
<dbReference type="PRINTS" id="PR00398">
    <property type="entry name" value="STRDHORMONER"/>
</dbReference>
<dbReference type="InterPro" id="IPR001723">
    <property type="entry name" value="Nuclear_hrmn_rcpt"/>
</dbReference>
<evidence type="ECO:0000256" key="6">
    <source>
        <dbReference type="ARBA" id="ARBA00023015"/>
    </source>
</evidence>
<keyword evidence="7 11" id="KW-0238">DNA-binding</keyword>
<organism evidence="14 15">
    <name type="scientific">Echeneis naucrates</name>
    <name type="common">Live sharksucker</name>
    <dbReference type="NCBI Taxonomy" id="173247"/>
    <lineage>
        <taxon>Eukaryota</taxon>
        <taxon>Metazoa</taxon>
        <taxon>Chordata</taxon>
        <taxon>Craniata</taxon>
        <taxon>Vertebrata</taxon>
        <taxon>Euteleostomi</taxon>
        <taxon>Actinopterygii</taxon>
        <taxon>Neopterygii</taxon>
        <taxon>Teleostei</taxon>
        <taxon>Neoteleostei</taxon>
        <taxon>Acanthomorphata</taxon>
        <taxon>Carangaria</taxon>
        <taxon>Carangiformes</taxon>
        <taxon>Echeneidae</taxon>
        <taxon>Echeneis</taxon>
    </lineage>
</organism>
<dbReference type="InterPro" id="IPR003079">
    <property type="entry name" value="ROR_rcpt"/>
</dbReference>
<name>A0A665X0D6_ECHNA</name>
<dbReference type="InterPro" id="IPR044101">
    <property type="entry name" value="NR_DBD_ROR"/>
</dbReference>
<feature type="domain" description="NR LBD" evidence="13">
    <location>
        <begin position="143"/>
        <end position="381"/>
    </location>
</feature>
<dbReference type="InterPro" id="IPR035500">
    <property type="entry name" value="NHR-like_dom_sf"/>
</dbReference>
<dbReference type="PROSITE" id="PS51030">
    <property type="entry name" value="NUCLEAR_REC_DBD_2"/>
    <property type="match status" value="1"/>
</dbReference>
<dbReference type="FunFam" id="3.30.50.10:FF:000003">
    <property type="entry name" value="Nuclear orphan receptor ROR-beta"/>
    <property type="match status" value="1"/>
</dbReference>
<dbReference type="PANTHER" id="PTHR45805">
    <property type="entry name" value="NUCLEAR HORMONE RECEPTOR HR3-RELATED"/>
    <property type="match status" value="1"/>
</dbReference>
<keyword evidence="10 11" id="KW-0539">Nucleus</keyword>
<reference evidence="14" key="2">
    <citation type="submission" date="2025-08" db="UniProtKB">
        <authorList>
            <consortium name="Ensembl"/>
        </authorList>
    </citation>
    <scope>IDENTIFICATION</scope>
</reference>
<dbReference type="SUPFAM" id="SSF57716">
    <property type="entry name" value="Glucocorticoid receptor-like (DNA-binding domain)"/>
    <property type="match status" value="1"/>
</dbReference>
<gene>
    <name evidence="14" type="primary">LOC115057313</name>
</gene>
<evidence type="ECO:0000256" key="2">
    <source>
        <dbReference type="ARBA" id="ARBA00022473"/>
    </source>
</evidence>
<keyword evidence="15" id="KW-1185">Reference proteome</keyword>
<keyword evidence="3 11" id="KW-0479">Metal-binding</keyword>
<comment type="similarity">
    <text evidence="11">Belongs to the nuclear hormone receptor family.</text>
</comment>
<evidence type="ECO:0000313" key="15">
    <source>
        <dbReference type="Proteomes" id="UP000472264"/>
    </source>
</evidence>
<dbReference type="SMART" id="SM00430">
    <property type="entry name" value="HOLI"/>
    <property type="match status" value="1"/>
</dbReference>
<evidence type="ECO:0000259" key="13">
    <source>
        <dbReference type="PROSITE" id="PS51843"/>
    </source>
</evidence>
<dbReference type="Proteomes" id="UP000472264">
    <property type="component" value="Chromosome 17"/>
</dbReference>
<dbReference type="PRINTS" id="PR01293">
    <property type="entry name" value="RORNUCRECPTR"/>
</dbReference>
<protein>
    <submittedName>
        <fullName evidence="14">RAR-related orphan receptor C b</fullName>
    </submittedName>
</protein>
<dbReference type="SUPFAM" id="SSF48508">
    <property type="entry name" value="Nuclear receptor ligand-binding domain"/>
    <property type="match status" value="1"/>
</dbReference>
<dbReference type="Gene3D" id="1.10.565.10">
    <property type="entry name" value="Retinoid X Receptor"/>
    <property type="match status" value="1"/>
</dbReference>
<dbReference type="PRINTS" id="PR00047">
    <property type="entry name" value="STROIDFINGER"/>
</dbReference>
<accession>A0A665X0D6</accession>
<keyword evidence="4 11" id="KW-0863">Zinc-finger</keyword>
<keyword evidence="5 11" id="KW-0862">Zinc</keyword>
<evidence type="ECO:0000256" key="8">
    <source>
        <dbReference type="ARBA" id="ARBA00023163"/>
    </source>
</evidence>
<dbReference type="PANTHER" id="PTHR45805:SF7">
    <property type="entry name" value="NUCLEAR RECEPTOR ROR-BETA-LIKE"/>
    <property type="match status" value="1"/>
</dbReference>
<dbReference type="PROSITE" id="PS00031">
    <property type="entry name" value="NUCLEAR_REC_DBD_1"/>
    <property type="match status" value="1"/>
</dbReference>
<dbReference type="InterPro" id="IPR000536">
    <property type="entry name" value="Nucl_hrmn_rcpt_lig-bd"/>
</dbReference>
<evidence type="ECO:0000256" key="5">
    <source>
        <dbReference type="ARBA" id="ARBA00022833"/>
    </source>
</evidence>
<comment type="subcellular location">
    <subcellularLocation>
        <location evidence="1 11">Nucleus</location>
    </subcellularLocation>
</comment>
<dbReference type="Gene3D" id="3.30.50.10">
    <property type="entry name" value="Erythroid Transcription Factor GATA-1, subunit A"/>
    <property type="match status" value="1"/>
</dbReference>
<evidence type="ECO:0000313" key="14">
    <source>
        <dbReference type="Ensembl" id="ENSENLP00000049640.1"/>
    </source>
</evidence>
<evidence type="ECO:0000256" key="3">
    <source>
        <dbReference type="ARBA" id="ARBA00022723"/>
    </source>
</evidence>
<dbReference type="AlphaFoldDB" id="A0A665X0D6"/>
<reference evidence="14" key="3">
    <citation type="submission" date="2025-09" db="UniProtKB">
        <authorList>
            <consortium name="Ensembl"/>
        </authorList>
    </citation>
    <scope>IDENTIFICATION</scope>
</reference>
<dbReference type="PROSITE" id="PS51843">
    <property type="entry name" value="NR_LBD"/>
    <property type="match status" value="1"/>
</dbReference>
<evidence type="ECO:0000256" key="10">
    <source>
        <dbReference type="ARBA" id="ARBA00023242"/>
    </source>
</evidence>
<keyword evidence="9 11" id="KW-0675">Receptor</keyword>
<keyword evidence="8 11" id="KW-0804">Transcription</keyword>
<dbReference type="CDD" id="cd06968">
    <property type="entry name" value="NR_DBD_ROR"/>
    <property type="match status" value="1"/>
</dbReference>
<evidence type="ECO:0000256" key="1">
    <source>
        <dbReference type="ARBA" id="ARBA00004123"/>
    </source>
</evidence>
<feature type="domain" description="Nuclear receptor" evidence="12">
    <location>
        <begin position="7"/>
        <end position="82"/>
    </location>
</feature>
<dbReference type="GO" id="GO:0004879">
    <property type="term" value="F:nuclear receptor activity"/>
    <property type="evidence" value="ECO:0007669"/>
    <property type="project" value="InterPro"/>
</dbReference>
<dbReference type="Ensembl" id="ENSENLT00000050857.1">
    <property type="protein sequence ID" value="ENSENLP00000049640.1"/>
    <property type="gene ID" value="ENSENLG00000020896.1"/>
</dbReference>
<keyword evidence="2" id="KW-0217">Developmental protein</keyword>
<dbReference type="Pfam" id="PF00104">
    <property type="entry name" value="Hormone_recep"/>
    <property type="match status" value="1"/>
</dbReference>
<dbReference type="GO" id="GO:0000978">
    <property type="term" value="F:RNA polymerase II cis-regulatory region sequence-specific DNA binding"/>
    <property type="evidence" value="ECO:0007669"/>
    <property type="project" value="TreeGrafter"/>
</dbReference>
<dbReference type="InterPro" id="IPR001628">
    <property type="entry name" value="Znf_hrmn_rcpt"/>
</dbReference>
<evidence type="ECO:0000256" key="7">
    <source>
        <dbReference type="ARBA" id="ARBA00023125"/>
    </source>
</evidence>
<evidence type="ECO:0000256" key="11">
    <source>
        <dbReference type="RuleBase" id="RU004334"/>
    </source>
</evidence>
<evidence type="ECO:0000256" key="4">
    <source>
        <dbReference type="ARBA" id="ARBA00022771"/>
    </source>
</evidence>
<sequence length="393" mass="44251">MRAQIEVIPCKICGDKSSGIHYGVITCEGCKGFFRRSQQNNAMYSCSRQRNCLIDRTNRNRCQHCRLQKCLALGMSRDAVKFGRMSKKQRDSLYAEVQKHQKSQECGSSGGGGSTALSLPREDGVCGGSGEDNEEGLSRSYSSGERITQSIVKSHLDTCQYSAEDMKRFTWVQYTPEETRAFQNKSAEWMWQQCAHHITNAIQYVVEFAKRIAGFMDLCQNDQIILLKAGCLEVLLIRMCRAFNVNNSTIFFNGKFASAPFFKALGCDDLVSAVFDLGKGLCRLQLSDEEMALFSAAVLLSPERPWLTEGQKVQKLQEKVYLALQHSLHKSGASDEKLDKMVAKLPIMKSICNLHIDKLEFFRLVHPETAYSFPPLYREVFGSEMSLPDSTNS</sequence>
<dbReference type="InterPro" id="IPR013088">
    <property type="entry name" value="Znf_NHR/GATA"/>
</dbReference>
<dbReference type="GO" id="GO:0005634">
    <property type="term" value="C:nucleus"/>
    <property type="evidence" value="ECO:0007669"/>
    <property type="project" value="UniProtKB-SubCell"/>
</dbReference>